<reference evidence="2 3" key="1">
    <citation type="submission" date="2019-05" db="EMBL/GenBank/DDBJ databases">
        <title>Another draft genome of Portunus trituberculatus and its Hox gene families provides insights of decapod evolution.</title>
        <authorList>
            <person name="Jeong J.-H."/>
            <person name="Song I."/>
            <person name="Kim S."/>
            <person name="Choi T."/>
            <person name="Kim D."/>
            <person name="Ryu S."/>
            <person name="Kim W."/>
        </authorList>
    </citation>
    <scope>NUCLEOTIDE SEQUENCE [LARGE SCALE GENOMIC DNA]</scope>
    <source>
        <tissue evidence="2">Muscle</tissue>
    </source>
</reference>
<evidence type="ECO:0000313" key="2">
    <source>
        <dbReference type="EMBL" id="MPC22199.1"/>
    </source>
</evidence>
<keyword evidence="3" id="KW-1185">Reference proteome</keyword>
<sequence length="79" mass="9142">MVTAMVLTLLVMAQTMSSLRHLVTMSEVIVHCLDELNRSTELRPPILVLPFEPFLIEQVHILHCGEQRWRVSLRKHGHC</sequence>
<dbReference type="AlphaFoldDB" id="A0A5B7DM78"/>
<dbReference type="Proteomes" id="UP000324222">
    <property type="component" value="Unassembled WGS sequence"/>
</dbReference>
<evidence type="ECO:0000256" key="1">
    <source>
        <dbReference type="SAM" id="SignalP"/>
    </source>
</evidence>
<protein>
    <recommendedName>
        <fullName evidence="4">Secreted protein</fullName>
    </recommendedName>
</protein>
<name>A0A5B7DM78_PORTR</name>
<feature type="chain" id="PRO_5022992460" description="Secreted protein" evidence="1">
    <location>
        <begin position="19"/>
        <end position="79"/>
    </location>
</feature>
<gene>
    <name evidence="2" type="ORF">E2C01_015209</name>
</gene>
<proteinExistence type="predicted"/>
<evidence type="ECO:0008006" key="4">
    <source>
        <dbReference type="Google" id="ProtNLM"/>
    </source>
</evidence>
<dbReference type="EMBL" id="VSRR010001060">
    <property type="protein sequence ID" value="MPC22199.1"/>
    <property type="molecule type" value="Genomic_DNA"/>
</dbReference>
<keyword evidence="1" id="KW-0732">Signal</keyword>
<comment type="caution">
    <text evidence="2">The sequence shown here is derived from an EMBL/GenBank/DDBJ whole genome shotgun (WGS) entry which is preliminary data.</text>
</comment>
<evidence type="ECO:0000313" key="3">
    <source>
        <dbReference type="Proteomes" id="UP000324222"/>
    </source>
</evidence>
<feature type="signal peptide" evidence="1">
    <location>
        <begin position="1"/>
        <end position="18"/>
    </location>
</feature>
<accession>A0A5B7DM78</accession>
<organism evidence="2 3">
    <name type="scientific">Portunus trituberculatus</name>
    <name type="common">Swimming crab</name>
    <name type="synonym">Neptunus trituberculatus</name>
    <dbReference type="NCBI Taxonomy" id="210409"/>
    <lineage>
        <taxon>Eukaryota</taxon>
        <taxon>Metazoa</taxon>
        <taxon>Ecdysozoa</taxon>
        <taxon>Arthropoda</taxon>
        <taxon>Crustacea</taxon>
        <taxon>Multicrustacea</taxon>
        <taxon>Malacostraca</taxon>
        <taxon>Eumalacostraca</taxon>
        <taxon>Eucarida</taxon>
        <taxon>Decapoda</taxon>
        <taxon>Pleocyemata</taxon>
        <taxon>Brachyura</taxon>
        <taxon>Eubrachyura</taxon>
        <taxon>Portunoidea</taxon>
        <taxon>Portunidae</taxon>
        <taxon>Portuninae</taxon>
        <taxon>Portunus</taxon>
    </lineage>
</organism>